<keyword evidence="3" id="KW-1185">Reference proteome</keyword>
<keyword evidence="1" id="KW-0812">Transmembrane</keyword>
<dbReference type="GO" id="GO:0005886">
    <property type="term" value="C:plasma membrane"/>
    <property type="evidence" value="ECO:0007669"/>
    <property type="project" value="TreeGrafter"/>
</dbReference>
<dbReference type="GO" id="GO:0009390">
    <property type="term" value="C:dimethyl sulfoxide reductase complex"/>
    <property type="evidence" value="ECO:0007669"/>
    <property type="project" value="TreeGrafter"/>
</dbReference>
<evidence type="ECO:0000313" key="3">
    <source>
        <dbReference type="Proteomes" id="UP000183982"/>
    </source>
</evidence>
<dbReference type="RefSeq" id="WP_073251317.1">
    <property type="nucleotide sequence ID" value="NZ_FQZQ01000007.1"/>
</dbReference>
<sequence>MHPAPSVIVFTTLSGLGFGLLAFLGLGLPDVSGMTAFVFFFIGYGLAIAGLLAATFHLGNKVNAHKAFSQWRTSWLSREGVCSVAALLVMAPYAIGRIFCDANWAILGWVGALLCLGTVFTTSMIYAQLKTVPRWNMRWTPALFLTHALAGGALLAGQISAAAILLALLGAVLAISWKQGDQRFEDTGTTLGTATGLDSIGTVRQLEPPHSGKNYLLKEMAFQVGRKHSAKLRAIALALGVIVPVLCLTVLPFSHGLALVAILSHLVGIMAGRWLFFAEAKHVVSLYYQS</sequence>
<keyword evidence="1" id="KW-1133">Transmembrane helix</keyword>
<feature type="transmembrane region" description="Helical" evidence="1">
    <location>
        <begin position="7"/>
        <end position="28"/>
    </location>
</feature>
<gene>
    <name evidence="2" type="ORF">SAMN05444000_10725</name>
</gene>
<feature type="transmembrane region" description="Helical" evidence="1">
    <location>
        <begin position="34"/>
        <end position="59"/>
    </location>
</feature>
<reference evidence="3" key="1">
    <citation type="submission" date="2016-11" db="EMBL/GenBank/DDBJ databases">
        <authorList>
            <person name="Varghese N."/>
            <person name="Submissions S."/>
        </authorList>
    </citation>
    <scope>NUCLEOTIDE SEQUENCE [LARGE SCALE GENOMIC DNA]</scope>
    <source>
        <strain evidence="3">DSM 100564</strain>
    </source>
</reference>
<evidence type="ECO:0000313" key="2">
    <source>
        <dbReference type="EMBL" id="SHJ30784.1"/>
    </source>
</evidence>
<dbReference type="GO" id="GO:0009389">
    <property type="term" value="F:dimethyl sulfoxide reductase activity"/>
    <property type="evidence" value="ECO:0007669"/>
    <property type="project" value="TreeGrafter"/>
</dbReference>
<name>A0A1M6I8J9_9RHOB</name>
<keyword evidence="1" id="KW-0472">Membrane</keyword>
<evidence type="ECO:0000256" key="1">
    <source>
        <dbReference type="SAM" id="Phobius"/>
    </source>
</evidence>
<protein>
    <submittedName>
        <fullName evidence="2">DMSO reductase anchor subunit</fullName>
    </submittedName>
</protein>
<accession>A0A1M6I8J9</accession>
<dbReference type="Pfam" id="PF04976">
    <property type="entry name" value="DmsC"/>
    <property type="match status" value="1"/>
</dbReference>
<feature type="transmembrane region" description="Helical" evidence="1">
    <location>
        <begin position="105"/>
        <end position="127"/>
    </location>
</feature>
<dbReference type="Proteomes" id="UP000183982">
    <property type="component" value="Unassembled WGS sequence"/>
</dbReference>
<dbReference type="PANTHER" id="PTHR38095">
    <property type="entry name" value="ANAEROBIC DIMETHYL SULFOXIDE REDUCTASE CHAIN YNFH"/>
    <property type="match status" value="1"/>
</dbReference>
<feature type="transmembrane region" description="Helical" evidence="1">
    <location>
        <begin position="232"/>
        <end position="251"/>
    </location>
</feature>
<feature type="transmembrane region" description="Helical" evidence="1">
    <location>
        <begin position="257"/>
        <end position="276"/>
    </location>
</feature>
<feature type="transmembrane region" description="Helical" evidence="1">
    <location>
        <begin position="161"/>
        <end position="177"/>
    </location>
</feature>
<dbReference type="InterPro" id="IPR007059">
    <property type="entry name" value="DmsC"/>
</dbReference>
<dbReference type="OrthoDB" id="5520897at2"/>
<dbReference type="AlphaFoldDB" id="A0A1M6I8J9"/>
<dbReference type="PANTHER" id="PTHR38095:SF1">
    <property type="entry name" value="ANAEROBIC DIMETHYL SULFOXIDE REDUCTASE CHAIN YNFH"/>
    <property type="match status" value="1"/>
</dbReference>
<dbReference type="STRING" id="1470563.SAMN05444000_10725"/>
<dbReference type="GO" id="GO:0019645">
    <property type="term" value="P:anaerobic electron transport chain"/>
    <property type="evidence" value="ECO:0007669"/>
    <property type="project" value="InterPro"/>
</dbReference>
<dbReference type="EMBL" id="FQZQ01000007">
    <property type="protein sequence ID" value="SHJ30784.1"/>
    <property type="molecule type" value="Genomic_DNA"/>
</dbReference>
<proteinExistence type="predicted"/>
<organism evidence="2 3">
    <name type="scientific">Shimia gijangensis</name>
    <dbReference type="NCBI Taxonomy" id="1470563"/>
    <lineage>
        <taxon>Bacteria</taxon>
        <taxon>Pseudomonadati</taxon>
        <taxon>Pseudomonadota</taxon>
        <taxon>Alphaproteobacteria</taxon>
        <taxon>Rhodobacterales</taxon>
        <taxon>Roseobacteraceae</taxon>
    </lineage>
</organism>